<feature type="transmembrane region" description="Helical" evidence="7">
    <location>
        <begin position="37"/>
        <end position="55"/>
    </location>
</feature>
<dbReference type="InterPro" id="IPR004911">
    <property type="entry name" value="Interferon-induced_GILT"/>
</dbReference>
<keyword evidence="3" id="KW-0964">Secreted</keyword>
<protein>
    <recommendedName>
        <fullName evidence="10">Gamma interferon inducible lysosomal thiol reductase GILT</fullName>
    </recommendedName>
</protein>
<evidence type="ECO:0008006" key="10">
    <source>
        <dbReference type="Google" id="ProtNLM"/>
    </source>
</evidence>
<proteinExistence type="inferred from homology"/>
<evidence type="ECO:0000256" key="7">
    <source>
        <dbReference type="SAM" id="Phobius"/>
    </source>
</evidence>
<dbReference type="EMBL" id="KN847317">
    <property type="protein sequence ID" value="KIW60476.1"/>
    <property type="molecule type" value="Genomic_DNA"/>
</dbReference>
<dbReference type="PANTHER" id="PTHR13234">
    <property type="entry name" value="GAMMA-INTERFERON INDUCIBLE LYSOSOMAL THIOL REDUCTASE GILT"/>
    <property type="match status" value="1"/>
</dbReference>
<dbReference type="GO" id="GO:0005576">
    <property type="term" value="C:extracellular region"/>
    <property type="evidence" value="ECO:0007669"/>
    <property type="project" value="UniProtKB-SubCell"/>
</dbReference>
<comment type="subcellular location">
    <subcellularLocation>
        <location evidence="1">Secreted</location>
    </subcellularLocation>
</comment>
<keyword evidence="7" id="KW-0472">Membrane</keyword>
<evidence type="ECO:0000256" key="3">
    <source>
        <dbReference type="ARBA" id="ARBA00022525"/>
    </source>
</evidence>
<evidence type="ECO:0000256" key="5">
    <source>
        <dbReference type="ARBA" id="ARBA00023180"/>
    </source>
</evidence>
<evidence type="ECO:0000313" key="8">
    <source>
        <dbReference type="EMBL" id="KIW60476.1"/>
    </source>
</evidence>
<name>A0A0D2C6H6_9EURO</name>
<dbReference type="Pfam" id="PF03227">
    <property type="entry name" value="GILT"/>
    <property type="match status" value="1"/>
</dbReference>
<reference evidence="8 9" key="1">
    <citation type="submission" date="2015-01" db="EMBL/GenBank/DDBJ databases">
        <title>The Genome Sequence of Exophiala xenobiotica CBS118157.</title>
        <authorList>
            <consortium name="The Broad Institute Genomics Platform"/>
            <person name="Cuomo C."/>
            <person name="de Hoog S."/>
            <person name="Gorbushina A."/>
            <person name="Stielow B."/>
            <person name="Teixiera M."/>
            <person name="Abouelleil A."/>
            <person name="Chapman S.B."/>
            <person name="Priest M."/>
            <person name="Young S.K."/>
            <person name="Wortman J."/>
            <person name="Nusbaum C."/>
            <person name="Birren B."/>
        </authorList>
    </citation>
    <scope>NUCLEOTIDE SEQUENCE [LARGE SCALE GENOMIC DNA]</scope>
    <source>
        <strain evidence="8 9">CBS 118157</strain>
    </source>
</reference>
<dbReference type="OrthoDB" id="958254at2759"/>
<dbReference type="RefSeq" id="XP_013321060.1">
    <property type="nucleotide sequence ID" value="XM_013465606.1"/>
</dbReference>
<keyword evidence="7" id="KW-0812">Transmembrane</keyword>
<keyword evidence="4" id="KW-0732">Signal</keyword>
<keyword evidence="9" id="KW-1185">Reference proteome</keyword>
<accession>A0A0D2C6H6</accession>
<evidence type="ECO:0000256" key="1">
    <source>
        <dbReference type="ARBA" id="ARBA00004613"/>
    </source>
</evidence>
<sequence>MTLRYASSPDEKLPFSDPTALPYEQSRRASHPPRERWIKRILPAILTLLALFALFRTAFVCNHRYEPGKPFSRMDVLEEREKVPLEIHVMSKCPDARDCLQKLILPTMVEVSDKVNFTMSFIGSIDPDSDAVSCKHGPGECLGNIILLCAAKVYQDVKIWLGFTNCMMSDYPDIPKRDLVESCAMEHGIDFAKLNTCISDEGEGIGLLRSSIQRSAENNVTRSCTVRLAGEVRCIRDGGEWYDCPGGSSVKDLVGDVNKLYSKGSI</sequence>
<feature type="region of interest" description="Disordered" evidence="6">
    <location>
        <begin position="1"/>
        <end position="28"/>
    </location>
</feature>
<evidence type="ECO:0000313" key="9">
    <source>
        <dbReference type="Proteomes" id="UP000054342"/>
    </source>
</evidence>
<dbReference type="GeneID" id="25322598"/>
<dbReference type="Proteomes" id="UP000054342">
    <property type="component" value="Unassembled WGS sequence"/>
</dbReference>
<organism evidence="8 9">
    <name type="scientific">Exophiala xenobiotica</name>
    <dbReference type="NCBI Taxonomy" id="348802"/>
    <lineage>
        <taxon>Eukaryota</taxon>
        <taxon>Fungi</taxon>
        <taxon>Dikarya</taxon>
        <taxon>Ascomycota</taxon>
        <taxon>Pezizomycotina</taxon>
        <taxon>Eurotiomycetes</taxon>
        <taxon>Chaetothyriomycetidae</taxon>
        <taxon>Chaetothyriales</taxon>
        <taxon>Herpotrichiellaceae</taxon>
        <taxon>Exophiala</taxon>
    </lineage>
</organism>
<evidence type="ECO:0000256" key="4">
    <source>
        <dbReference type="ARBA" id="ARBA00022729"/>
    </source>
</evidence>
<dbReference type="STRING" id="348802.A0A0D2C6H6"/>
<comment type="similarity">
    <text evidence="2">Belongs to the GILT family.</text>
</comment>
<dbReference type="GO" id="GO:0016671">
    <property type="term" value="F:oxidoreductase activity, acting on a sulfur group of donors, disulfide as acceptor"/>
    <property type="evidence" value="ECO:0007669"/>
    <property type="project" value="InterPro"/>
</dbReference>
<dbReference type="AlphaFoldDB" id="A0A0D2C6H6"/>
<dbReference type="PANTHER" id="PTHR13234:SF8">
    <property type="entry name" value="GAMMA-INTERFERON-INDUCIBLE LYSOSOMAL THIOL REDUCTASE"/>
    <property type="match status" value="1"/>
</dbReference>
<evidence type="ECO:0000256" key="6">
    <source>
        <dbReference type="SAM" id="MobiDB-lite"/>
    </source>
</evidence>
<keyword evidence="5" id="KW-0325">Glycoprotein</keyword>
<dbReference type="HOGENOM" id="CLU_072148_2_0_1"/>
<gene>
    <name evidence="8" type="ORF">PV05_00690</name>
</gene>
<evidence type="ECO:0000256" key="2">
    <source>
        <dbReference type="ARBA" id="ARBA00005679"/>
    </source>
</evidence>
<keyword evidence="7" id="KW-1133">Transmembrane helix</keyword>